<dbReference type="CDD" id="cd00110">
    <property type="entry name" value="LamG"/>
    <property type="match status" value="4"/>
</dbReference>
<keyword evidence="5 7" id="KW-0424">Laminin EGF-like domain</keyword>
<organism evidence="13 14">
    <name type="scientific">Parnassius mnemosyne</name>
    <name type="common">clouded apollo</name>
    <dbReference type="NCBI Taxonomy" id="213953"/>
    <lineage>
        <taxon>Eukaryota</taxon>
        <taxon>Metazoa</taxon>
        <taxon>Ecdysozoa</taxon>
        <taxon>Arthropoda</taxon>
        <taxon>Hexapoda</taxon>
        <taxon>Insecta</taxon>
        <taxon>Pterygota</taxon>
        <taxon>Neoptera</taxon>
        <taxon>Endopterygota</taxon>
        <taxon>Lepidoptera</taxon>
        <taxon>Glossata</taxon>
        <taxon>Ditrysia</taxon>
        <taxon>Papilionoidea</taxon>
        <taxon>Papilionidae</taxon>
        <taxon>Parnassiinae</taxon>
        <taxon>Parnassini</taxon>
        <taxon>Parnassius</taxon>
        <taxon>Driopa</taxon>
    </lineage>
</organism>
<dbReference type="SMART" id="SM00181">
    <property type="entry name" value="EGF"/>
    <property type="match status" value="6"/>
</dbReference>
<dbReference type="PRINTS" id="PR00011">
    <property type="entry name" value="EGFLAMININ"/>
</dbReference>
<reference evidence="13 14" key="1">
    <citation type="submission" date="2023-11" db="EMBL/GenBank/DDBJ databases">
        <authorList>
            <person name="Hedman E."/>
            <person name="Englund M."/>
            <person name="Stromberg M."/>
            <person name="Nyberg Akerstrom W."/>
            <person name="Nylinder S."/>
            <person name="Jareborg N."/>
            <person name="Kallberg Y."/>
            <person name="Kronander E."/>
        </authorList>
    </citation>
    <scope>NUCLEOTIDE SEQUENCE [LARGE SCALE GENOMIC DNA]</scope>
</reference>
<dbReference type="PANTHER" id="PTHR10574">
    <property type="entry name" value="NETRIN/LAMININ-RELATED"/>
    <property type="match status" value="1"/>
</dbReference>
<evidence type="ECO:0000259" key="10">
    <source>
        <dbReference type="PROSITE" id="PS50025"/>
    </source>
</evidence>
<feature type="disulfide bond" evidence="7">
    <location>
        <begin position="241"/>
        <end position="250"/>
    </location>
</feature>
<dbReference type="GO" id="GO:0005604">
    <property type="term" value="C:basement membrane"/>
    <property type="evidence" value="ECO:0007669"/>
    <property type="project" value="UniProtKB-ARBA"/>
</dbReference>
<accession>A0AAV1M7I4</accession>
<dbReference type="GO" id="GO:0009887">
    <property type="term" value="P:animal organ morphogenesis"/>
    <property type="evidence" value="ECO:0007669"/>
    <property type="project" value="TreeGrafter"/>
</dbReference>
<evidence type="ECO:0000256" key="1">
    <source>
        <dbReference type="ARBA" id="ARBA00022729"/>
    </source>
</evidence>
<evidence type="ECO:0000256" key="9">
    <source>
        <dbReference type="SAM" id="SignalP"/>
    </source>
</evidence>
<feature type="domain" description="Laminin G" evidence="10">
    <location>
        <begin position="1872"/>
        <end position="2051"/>
    </location>
</feature>
<dbReference type="InterPro" id="IPR001791">
    <property type="entry name" value="Laminin_G"/>
</dbReference>
<dbReference type="Gene3D" id="2.170.300.10">
    <property type="entry name" value="Tie2 ligand-binding domain superfamily"/>
    <property type="match status" value="2"/>
</dbReference>
<dbReference type="SUPFAM" id="SSF49899">
    <property type="entry name" value="Concanavalin A-like lectins/glucanases"/>
    <property type="match status" value="5"/>
</dbReference>
<evidence type="ECO:0000259" key="12">
    <source>
        <dbReference type="PROSITE" id="PS51115"/>
    </source>
</evidence>
<dbReference type="PROSITE" id="PS51115">
    <property type="entry name" value="LAMININ_IVA"/>
    <property type="match status" value="1"/>
</dbReference>
<proteinExistence type="predicted"/>
<comment type="caution">
    <text evidence="7">Lacks conserved residue(s) required for the propagation of feature annotation.</text>
</comment>
<evidence type="ECO:0000256" key="2">
    <source>
        <dbReference type="ARBA" id="ARBA00022737"/>
    </source>
</evidence>
<feature type="disulfide bond" evidence="6">
    <location>
        <begin position="2197"/>
        <end position="2224"/>
    </location>
</feature>
<dbReference type="Gene3D" id="2.60.120.200">
    <property type="match status" value="5"/>
</dbReference>
<evidence type="ECO:0000256" key="6">
    <source>
        <dbReference type="PROSITE-ProRule" id="PRU00122"/>
    </source>
</evidence>
<gene>
    <name evidence="13" type="ORF">PARMNEM_LOCUS21955</name>
</gene>
<dbReference type="Pfam" id="PF02210">
    <property type="entry name" value="Laminin_G_2"/>
    <property type="match status" value="3"/>
</dbReference>
<evidence type="ECO:0000259" key="11">
    <source>
        <dbReference type="PROSITE" id="PS50027"/>
    </source>
</evidence>
<protein>
    <recommendedName>
        <fullName evidence="15">Laminin subunit alpha-1</fullName>
    </recommendedName>
</protein>
<dbReference type="InterPro" id="IPR013320">
    <property type="entry name" value="ConA-like_dom_sf"/>
</dbReference>
<feature type="domain" description="Laminin EGF-like" evidence="11">
    <location>
        <begin position="84"/>
        <end position="131"/>
    </location>
</feature>
<keyword evidence="2" id="KW-0677">Repeat</keyword>
<feature type="domain" description="Laminin EGF-like" evidence="11">
    <location>
        <begin position="221"/>
        <end position="264"/>
    </location>
</feature>
<feature type="chain" id="PRO_5044010299" description="Laminin subunit alpha-1" evidence="9">
    <location>
        <begin position="19"/>
        <end position="2228"/>
    </location>
</feature>
<feature type="domain" description="Laminin EGF-like" evidence="11">
    <location>
        <begin position="132"/>
        <end position="176"/>
    </location>
</feature>
<dbReference type="GO" id="GO:0048731">
    <property type="term" value="P:system development"/>
    <property type="evidence" value="ECO:0007669"/>
    <property type="project" value="UniProtKB-ARBA"/>
</dbReference>
<evidence type="ECO:0000256" key="8">
    <source>
        <dbReference type="SAM" id="MobiDB-lite"/>
    </source>
</evidence>
<keyword evidence="14" id="KW-1185">Reference proteome</keyword>
<feature type="disulfide bond" evidence="7">
    <location>
        <begin position="150"/>
        <end position="159"/>
    </location>
</feature>
<feature type="signal peptide" evidence="9">
    <location>
        <begin position="1"/>
        <end position="18"/>
    </location>
</feature>
<evidence type="ECO:0000256" key="4">
    <source>
        <dbReference type="ARBA" id="ARBA00023180"/>
    </source>
</evidence>
<dbReference type="Pfam" id="PF00053">
    <property type="entry name" value="EGF_laminin"/>
    <property type="match status" value="7"/>
</dbReference>
<dbReference type="SMART" id="SM00282">
    <property type="entry name" value="LamG"/>
    <property type="match status" value="5"/>
</dbReference>
<comment type="caution">
    <text evidence="13">The sequence shown here is derived from an EMBL/GenBank/DDBJ whole genome shotgun (WGS) entry which is preliminary data.</text>
</comment>
<feature type="disulfide bond" evidence="7">
    <location>
        <begin position="598"/>
        <end position="607"/>
    </location>
</feature>
<feature type="domain" description="Laminin G" evidence="10">
    <location>
        <begin position="2056"/>
        <end position="2224"/>
    </location>
</feature>
<feature type="domain" description="Laminin EGF-like" evidence="11">
    <location>
        <begin position="579"/>
        <end position="626"/>
    </location>
</feature>
<dbReference type="Gene3D" id="2.10.25.10">
    <property type="entry name" value="Laminin"/>
    <property type="match status" value="4"/>
</dbReference>
<evidence type="ECO:0000256" key="5">
    <source>
        <dbReference type="ARBA" id="ARBA00023292"/>
    </source>
</evidence>
<dbReference type="PROSITE" id="PS50027">
    <property type="entry name" value="EGF_LAM_2"/>
    <property type="match status" value="5"/>
</dbReference>
<feature type="disulfide bond" evidence="7">
    <location>
        <begin position="105"/>
        <end position="114"/>
    </location>
</feature>
<sequence>MNWLVLVTAVAVFAVVDTAGPRRCAGRLARERLKAAEKIRDKRFFLFCCTPTCSSLLQRRPRPPPTTRRYQPYHRTWFGLKYGCNCSALGSESNACDIRTGQCRCKPHVTGRACDTCEEGYWGLDHGGCRRCECGAGAAACEPATGACACALGVGGTRCDRCLPGYYGFGPTGCLPCPKCSDGKVCSTANGRCVCPARTRGPGCSQCARGFWGRAHGCLPCTCGPGALSLTCDPVSGQCACRPGWSGRNCERCAEGHFGPRCRPCGCVSAGTLHCRDGVCPCDGNGRCPCKENVVGDKCDMCLEGTFGLSEDNPSGCTACFCFGRSAQCTQAEVTRAALHAPAPLHLTLLRGDSITTVDQDSLLAVHTRFPEATIAVPWPPVPVYVELGELFLGDRVMSYGGALRFSVEEEGGGELSAESLDKFPLVRLYGRNLVLDYYERVPAVNGSHAVWLHESLWRVRGQGQGYGQEYGQGTASRAALMLVLQRLTRVLLRVSTRAPAHQDPVHVLVLKVSLETAVPGLSRGAPALGVERCACPRGYAAASCQRAAAGFWLPAGEPRASSVAGTIVISVDAVARPCACGGRAAACHPDTGHCLNCTGGTDGAHCERCAAGYFGSPDAPAGCQPCACPSRERNFASSCAMVGGSLRCRCLPGYTGVRCEACAVGHRRTAAGACAACACDARGALQTRCDAHARCRCRPFAAGESCDRCALPRHYLHEDGCKPCDNCTQTLLDDMERLTTNLRMKADLTELSRIPQPFPALREYARNTSTLRNDLFDLKKDIEQSRNIESSLNDMEVREHGTFTIANRVKLEAVRREKEAQYLSLESMSWLEEVLKQRRLLGEQVAALDEFARGEKHLSAHRAIKEARHLLKNIREITLSDYMAGAADVSDSANLQSTSIQEYKYRIEDMYKRLHKLQSSLEEWERKADDLPRMADIVWTAGDTVSELRKHVTPRLAHVRDIGLRCRLMLEDIPNLSSHNMTDETRSLLLQTQNLAVGFPALNEQLVALTNAAEEKEGILYNLTPTYKQKYLEAVERHAAELGQKAKEYKSLFAGTRALASAGVQAAHAWAEVAEGVGAAAAAASAAAVAASAAGKLARGPSPLLHTADAQLRASEHLKVRGAAVLARADELRRQLEQARRGADVVSVALRALGWKERALGGGGSGDGSEVFGTNAVREVVGRAGGQADRVFVRARALYDEAAELRRRARYQLRRRLADLQRLGDTALGAAQEHVSQIRGNTIRGAEVAEALAAAAAARAREHQVAAAALDAPLAALRHRAARARHAAASISVSVTSPLAGPGCARAFAVSGGSSVTRLALAVSFDGSVRNGTLLLLKDLESERYIKLSVEKEKLRLTWDVGSGEGVITHPEPLQPTHDDADHMSYRIEIERVWSTVRLRVERAGSSVVVSSNSTGGGAGSLAAGVLWLGEAAAPLAGCVHALHADERALGLWAFARQPPAARCVACTHRWYSAGARGEPGMAWFGGAGYAELRRAGARAAERRHFSLSFTFRTRDEDALLFMALDEANNRSVSVELVSCRVVFRVVYSRARLEIAAGGRHCDGRPAHVQAIRVFAANKLEKGSLRVNGEETLGSPSPPVQEAAALPEPAARFFVGGAPPGAPHAARPLLGCLGALTVDRQGYDLMDTPYRHGVERSCGAKTLRSAIVSEAGYIELAAPALRRRSALGLSFRSRAANALLLCRAPAHTADSDDNDDVDPDDKHYLALAMVEGELEVVAAAGKGELRLRFNGTKFNDGRTHTVRIVRAHKQVEVWADERRLGAGALAGGGLAARARGLYLAGAPHALRTPRLPAAGLAGTVTDFIVDSELIGLESAVSWRGAQLGRAESEPRAQSVEPHALHTQPEQVGCAKTSSYTVEAGAVKFGDVAGSHATLKLPSRRELMLALHFRTFAHDGLLLLLPGSKTKPKHYMALMIREGKLKLIVRGRRRRELNLAAFVADGTWRAVSVRVGRSRLVLESGGAAATARAPPLARAARLYVGGLPAHAAVPHLPNNIVRLRGLVGCVRRVSVNGRAEDLVRDAQAHRGVGQCFPNIERAAYFAGDAYAVWATRWWTEDMESAELKLQFRSTSPNGVLLASNGFVLELKDGAVVLSVGEACVTSLASGGRAACDGRWHGVRARVSSAAALLTLDSEPEQRSVSPAPSSAPPHAPAPLHVAALPEGASDTAEGRENFKGCIRDVSVAGQTLDWSEMESLHNVLLDSCPIPQ</sequence>
<keyword evidence="1 9" id="KW-0732">Signal</keyword>
<dbReference type="SMART" id="SM00180">
    <property type="entry name" value="EGF_Lam"/>
    <property type="match status" value="8"/>
</dbReference>
<dbReference type="EMBL" id="CAVLGL010000148">
    <property type="protein sequence ID" value="CAK1603621.1"/>
    <property type="molecule type" value="Genomic_DNA"/>
</dbReference>
<dbReference type="GO" id="GO:0009888">
    <property type="term" value="P:tissue development"/>
    <property type="evidence" value="ECO:0007669"/>
    <property type="project" value="TreeGrafter"/>
</dbReference>
<dbReference type="Proteomes" id="UP001314205">
    <property type="component" value="Unassembled WGS sequence"/>
</dbReference>
<feature type="domain" description="Laminin G" evidence="10">
    <location>
        <begin position="1297"/>
        <end position="1468"/>
    </location>
</feature>
<evidence type="ECO:0000256" key="3">
    <source>
        <dbReference type="ARBA" id="ARBA00023157"/>
    </source>
</evidence>
<feature type="disulfide bond" evidence="7">
    <location>
        <begin position="290"/>
        <end position="299"/>
    </location>
</feature>
<dbReference type="FunFam" id="2.10.25.10:FF:000074">
    <property type="entry name" value="Laminin subunit alpha"/>
    <property type="match status" value="1"/>
</dbReference>
<dbReference type="InterPro" id="IPR000742">
    <property type="entry name" value="EGF"/>
</dbReference>
<evidence type="ECO:0000313" key="14">
    <source>
        <dbReference type="Proteomes" id="UP001314205"/>
    </source>
</evidence>
<keyword evidence="4" id="KW-0325">Glycoprotein</keyword>
<feature type="disulfide bond" evidence="7">
    <location>
        <begin position="84"/>
        <end position="96"/>
    </location>
</feature>
<feature type="region of interest" description="Disordered" evidence="8">
    <location>
        <begin position="2153"/>
        <end position="2175"/>
    </location>
</feature>
<feature type="disulfide bond" evidence="7">
    <location>
        <begin position="610"/>
        <end position="624"/>
    </location>
</feature>
<name>A0AAV1M7I4_9NEOP</name>
<feature type="disulfide bond" evidence="7">
    <location>
        <begin position="86"/>
        <end position="103"/>
    </location>
</feature>
<feature type="domain" description="Laminin EGF-like" evidence="11">
    <location>
        <begin position="265"/>
        <end position="319"/>
    </location>
</feature>
<dbReference type="CDD" id="cd00055">
    <property type="entry name" value="EGF_Lam"/>
    <property type="match status" value="6"/>
</dbReference>
<dbReference type="InterPro" id="IPR002049">
    <property type="entry name" value="LE_dom"/>
</dbReference>
<evidence type="ECO:0000313" key="13">
    <source>
        <dbReference type="EMBL" id="CAK1603621.1"/>
    </source>
</evidence>
<dbReference type="SUPFAM" id="SSF57196">
    <property type="entry name" value="EGF/Laminin"/>
    <property type="match status" value="2"/>
</dbReference>
<evidence type="ECO:0000256" key="7">
    <source>
        <dbReference type="PROSITE-ProRule" id="PRU00460"/>
    </source>
</evidence>
<feature type="domain" description="Laminin G" evidence="10">
    <location>
        <begin position="1661"/>
        <end position="1870"/>
    </location>
</feature>
<dbReference type="Pfam" id="PF00054">
    <property type="entry name" value="Laminin_G_1"/>
    <property type="match status" value="1"/>
</dbReference>
<feature type="domain" description="Laminin G" evidence="10">
    <location>
        <begin position="1483"/>
        <end position="1659"/>
    </location>
</feature>
<evidence type="ECO:0008006" key="15">
    <source>
        <dbReference type="Google" id="ProtNLM"/>
    </source>
</evidence>
<dbReference type="SMART" id="SM00281">
    <property type="entry name" value="LamB"/>
    <property type="match status" value="1"/>
</dbReference>
<dbReference type="FunFam" id="2.10.25.10:FF:000188">
    <property type="entry name" value="Laminin subunit gamma 2"/>
    <property type="match status" value="1"/>
</dbReference>
<dbReference type="InterPro" id="IPR050440">
    <property type="entry name" value="Laminin/Netrin_ECM"/>
</dbReference>
<dbReference type="Pfam" id="PF00052">
    <property type="entry name" value="Laminin_B"/>
    <property type="match status" value="1"/>
</dbReference>
<feature type="domain" description="Laminin IV type A" evidence="12">
    <location>
        <begin position="340"/>
        <end position="533"/>
    </location>
</feature>
<dbReference type="PANTHER" id="PTHR10574:SF406">
    <property type="entry name" value="LAMININ SUBUNIT ALPHA 5"/>
    <property type="match status" value="1"/>
</dbReference>
<dbReference type="PROSITE" id="PS01248">
    <property type="entry name" value="EGF_LAM_1"/>
    <property type="match status" value="2"/>
</dbReference>
<dbReference type="PROSITE" id="PS50025">
    <property type="entry name" value="LAM_G_DOMAIN"/>
    <property type="match status" value="5"/>
</dbReference>
<keyword evidence="3 7" id="KW-1015">Disulfide bond</keyword>
<dbReference type="InterPro" id="IPR000034">
    <property type="entry name" value="Laminin_IV"/>
</dbReference>